<evidence type="ECO:0000256" key="1">
    <source>
        <dbReference type="SAM" id="MobiDB-lite"/>
    </source>
</evidence>
<gene>
    <name evidence="2" type="ORF">AMTR_s00110p00026910</name>
</gene>
<dbReference type="AlphaFoldDB" id="W1NS70"/>
<evidence type="ECO:0000313" key="3">
    <source>
        <dbReference type="Proteomes" id="UP000017836"/>
    </source>
</evidence>
<dbReference type="Gramene" id="ERM99881">
    <property type="protein sequence ID" value="ERM99881"/>
    <property type="gene ID" value="AMTR_s00110p00026910"/>
</dbReference>
<reference evidence="3" key="1">
    <citation type="journal article" date="2013" name="Science">
        <title>The Amborella genome and the evolution of flowering plants.</title>
        <authorList>
            <consortium name="Amborella Genome Project"/>
        </authorList>
    </citation>
    <scope>NUCLEOTIDE SEQUENCE [LARGE SCALE GENOMIC DNA]</scope>
</reference>
<evidence type="ECO:0000313" key="2">
    <source>
        <dbReference type="EMBL" id="ERM99881.1"/>
    </source>
</evidence>
<feature type="region of interest" description="Disordered" evidence="1">
    <location>
        <begin position="151"/>
        <end position="180"/>
    </location>
</feature>
<sequence>MPKEVNGESLSKTVFHKESGTTSTKLSDGVAANIAFRLQDGDVDARCKGKGPLLLSDSSKSYVGRDEREGYRFIGFPLSPSASLKYKGDYSSPLQSNVVLNGEASDALCIEESLTDVNDLPTVQIEGFEDDDCDGNVIITDNSLQEILEVPESNGNDEGGKFPEMPSSIDGERSSMQDGEDAGDMVSLQAKCLPQIPYRGESMDSVGAIIVDVVRNQQNGEGKESTVSAKFKPRMPLVDGTHKVEGHSKWVQDHTPKTSIDELVAAKESKDELVVIVNEPSILDGKLLDARVAL</sequence>
<feature type="region of interest" description="Disordered" evidence="1">
    <location>
        <begin position="1"/>
        <end position="24"/>
    </location>
</feature>
<protein>
    <submittedName>
        <fullName evidence="2">Uncharacterized protein</fullName>
    </submittedName>
</protein>
<dbReference type="Proteomes" id="UP000017836">
    <property type="component" value="Unassembled WGS sequence"/>
</dbReference>
<organism evidence="2 3">
    <name type="scientific">Amborella trichopoda</name>
    <dbReference type="NCBI Taxonomy" id="13333"/>
    <lineage>
        <taxon>Eukaryota</taxon>
        <taxon>Viridiplantae</taxon>
        <taxon>Streptophyta</taxon>
        <taxon>Embryophyta</taxon>
        <taxon>Tracheophyta</taxon>
        <taxon>Spermatophyta</taxon>
        <taxon>Magnoliopsida</taxon>
        <taxon>Amborellales</taxon>
        <taxon>Amborellaceae</taxon>
        <taxon>Amborella</taxon>
    </lineage>
</organism>
<accession>W1NS70</accession>
<proteinExistence type="predicted"/>
<name>W1NS70_AMBTC</name>
<dbReference type="HOGENOM" id="CLU_947798_0_0_1"/>
<keyword evidence="3" id="KW-1185">Reference proteome</keyword>
<dbReference type="EMBL" id="KI394965">
    <property type="protein sequence ID" value="ERM99881.1"/>
    <property type="molecule type" value="Genomic_DNA"/>
</dbReference>